<protein>
    <recommendedName>
        <fullName evidence="5">EF-hand domain-containing protein</fullName>
    </recommendedName>
</protein>
<feature type="region of interest" description="Disordered" evidence="3">
    <location>
        <begin position="178"/>
        <end position="209"/>
    </location>
</feature>
<dbReference type="InterPro" id="IPR002048">
    <property type="entry name" value="EF_hand_dom"/>
</dbReference>
<feature type="compositionally biased region" description="Basic and acidic residues" evidence="3">
    <location>
        <begin position="115"/>
        <end position="130"/>
    </location>
</feature>
<dbReference type="SUPFAM" id="SSF47473">
    <property type="entry name" value="EF-hand"/>
    <property type="match status" value="1"/>
</dbReference>
<proteinExistence type="predicted"/>
<reference evidence="6 7" key="1">
    <citation type="submission" date="2024-06" db="EMBL/GenBank/DDBJ databases">
        <title>Novosphingobium rhizovicinus M1R2S20.</title>
        <authorList>
            <person name="Sun J.-Q."/>
        </authorList>
    </citation>
    <scope>NUCLEOTIDE SEQUENCE [LARGE SCALE GENOMIC DNA]</scope>
    <source>
        <strain evidence="6 7">M1R2S20</strain>
    </source>
</reference>
<feature type="compositionally biased region" description="Polar residues" evidence="3">
    <location>
        <begin position="197"/>
        <end position="209"/>
    </location>
</feature>
<sequence>MMKKTAIGLSVAALAIAGTAYAAPGDMRAKMDTDGNGTITRTEAQAATTAMFAKLDVNKDGKLDRADWSQRRQQMKAERFDQLDANNDGQLSRQEFTAGSDRARRDGKGSATAGRADKGQHAKAGPRDGHGGGMHHRGMMGMGRMADANNDGAVSQAEFTAAAMKHFEAADANNDGQVTAQEHQAMREQMKAKWQQMRAQKAQTQTTPN</sequence>
<keyword evidence="4" id="KW-0732">Signal</keyword>
<name>A0ABV3RAJ9_9SPHN</name>
<feature type="region of interest" description="Disordered" evidence="3">
    <location>
        <begin position="65"/>
        <end position="138"/>
    </location>
</feature>
<organism evidence="6 7">
    <name type="scientific">Novosphingobium rhizovicinum</name>
    <dbReference type="NCBI Taxonomy" id="3228928"/>
    <lineage>
        <taxon>Bacteria</taxon>
        <taxon>Pseudomonadati</taxon>
        <taxon>Pseudomonadota</taxon>
        <taxon>Alphaproteobacteria</taxon>
        <taxon>Sphingomonadales</taxon>
        <taxon>Sphingomonadaceae</taxon>
        <taxon>Novosphingobium</taxon>
    </lineage>
</organism>
<keyword evidence="2" id="KW-0677">Repeat</keyword>
<evidence type="ECO:0000256" key="2">
    <source>
        <dbReference type="ARBA" id="ARBA00022737"/>
    </source>
</evidence>
<dbReference type="Gene3D" id="1.10.238.10">
    <property type="entry name" value="EF-hand"/>
    <property type="match status" value="2"/>
</dbReference>
<feature type="domain" description="EF-hand" evidence="5">
    <location>
        <begin position="43"/>
        <end position="78"/>
    </location>
</feature>
<dbReference type="SMART" id="SM00054">
    <property type="entry name" value="EFh"/>
    <property type="match status" value="3"/>
</dbReference>
<evidence type="ECO:0000256" key="1">
    <source>
        <dbReference type="ARBA" id="ARBA00022723"/>
    </source>
</evidence>
<feature type="chain" id="PRO_5047340624" description="EF-hand domain-containing protein" evidence="4">
    <location>
        <begin position="23"/>
        <end position="209"/>
    </location>
</feature>
<dbReference type="PROSITE" id="PS00018">
    <property type="entry name" value="EF_HAND_1"/>
    <property type="match status" value="2"/>
</dbReference>
<accession>A0ABV3RAJ9</accession>
<dbReference type="InterPro" id="IPR018247">
    <property type="entry name" value="EF_Hand_1_Ca_BS"/>
</dbReference>
<comment type="caution">
    <text evidence="6">The sequence shown here is derived from an EMBL/GenBank/DDBJ whole genome shotgun (WGS) entry which is preliminary data.</text>
</comment>
<keyword evidence="1" id="KW-0479">Metal-binding</keyword>
<gene>
    <name evidence="6" type="ORF">ABUH87_07940</name>
</gene>
<dbReference type="InterPro" id="IPR011992">
    <property type="entry name" value="EF-hand-dom_pair"/>
</dbReference>
<evidence type="ECO:0000259" key="5">
    <source>
        <dbReference type="PROSITE" id="PS50222"/>
    </source>
</evidence>
<dbReference type="PANTHER" id="PTHR10827:SF98">
    <property type="entry name" value="45 KDA CALCIUM-BINDING PROTEIN"/>
    <property type="match status" value="1"/>
</dbReference>
<feature type="compositionally biased region" description="Polar residues" evidence="3">
    <location>
        <begin position="84"/>
        <end position="97"/>
    </location>
</feature>
<dbReference type="PROSITE" id="PS50222">
    <property type="entry name" value="EF_HAND_2"/>
    <property type="match status" value="2"/>
</dbReference>
<feature type="compositionally biased region" description="Basic and acidic residues" evidence="3">
    <location>
        <begin position="65"/>
        <end position="82"/>
    </location>
</feature>
<dbReference type="RefSeq" id="WP_367772269.1">
    <property type="nucleotide sequence ID" value="NZ_JBFNXR010000022.1"/>
</dbReference>
<feature type="signal peptide" evidence="4">
    <location>
        <begin position="1"/>
        <end position="22"/>
    </location>
</feature>
<dbReference type="EMBL" id="JBFNXR010000022">
    <property type="protein sequence ID" value="MEW9855111.1"/>
    <property type="molecule type" value="Genomic_DNA"/>
</dbReference>
<feature type="domain" description="EF-hand" evidence="5">
    <location>
        <begin position="158"/>
        <end position="193"/>
    </location>
</feature>
<dbReference type="Pfam" id="PF13202">
    <property type="entry name" value="EF-hand_5"/>
    <property type="match status" value="4"/>
</dbReference>
<dbReference type="Proteomes" id="UP001556118">
    <property type="component" value="Unassembled WGS sequence"/>
</dbReference>
<evidence type="ECO:0000256" key="4">
    <source>
        <dbReference type="SAM" id="SignalP"/>
    </source>
</evidence>
<evidence type="ECO:0000313" key="6">
    <source>
        <dbReference type="EMBL" id="MEW9855111.1"/>
    </source>
</evidence>
<keyword evidence="7" id="KW-1185">Reference proteome</keyword>
<dbReference type="PANTHER" id="PTHR10827">
    <property type="entry name" value="RETICULOCALBIN"/>
    <property type="match status" value="1"/>
</dbReference>
<evidence type="ECO:0000256" key="3">
    <source>
        <dbReference type="SAM" id="MobiDB-lite"/>
    </source>
</evidence>
<evidence type="ECO:0000313" key="7">
    <source>
        <dbReference type="Proteomes" id="UP001556118"/>
    </source>
</evidence>